<proteinExistence type="predicted"/>
<evidence type="ECO:0000259" key="4">
    <source>
        <dbReference type="PROSITE" id="PS50864"/>
    </source>
</evidence>
<dbReference type="PANTHER" id="PTHR46386">
    <property type="entry name" value="NUCLEAR BODY PROTEIN SP140"/>
    <property type="match status" value="1"/>
</dbReference>
<protein>
    <submittedName>
        <fullName evidence="6">Unknown_gene_16133 protein</fullName>
    </submittedName>
</protein>
<dbReference type="Gene3D" id="1.20.920.10">
    <property type="entry name" value="Bromodomain-like"/>
    <property type="match status" value="1"/>
</dbReference>
<dbReference type="AlphaFoldDB" id="A0AAU9ZJE6"/>
<dbReference type="SUPFAM" id="SSF47370">
    <property type="entry name" value="Bromodomain"/>
    <property type="match status" value="1"/>
</dbReference>
<dbReference type="InterPro" id="IPR043563">
    <property type="entry name" value="Sp110/Sp140/Sp140L-like"/>
</dbReference>
<accession>A0AAU9ZJE6</accession>
<feature type="compositionally biased region" description="Polar residues" evidence="3">
    <location>
        <begin position="137"/>
        <end position="155"/>
    </location>
</feature>
<dbReference type="Pfam" id="PF00439">
    <property type="entry name" value="Bromodomain"/>
    <property type="match status" value="1"/>
</dbReference>
<feature type="domain" description="HSR" evidence="5">
    <location>
        <begin position="1"/>
        <end position="110"/>
    </location>
</feature>
<feature type="region of interest" description="Disordered" evidence="3">
    <location>
        <begin position="116"/>
        <end position="156"/>
    </location>
</feature>
<dbReference type="GO" id="GO:0003677">
    <property type="term" value="F:DNA binding"/>
    <property type="evidence" value="ECO:0007669"/>
    <property type="project" value="InterPro"/>
</dbReference>
<dbReference type="SMART" id="SM00258">
    <property type="entry name" value="SAND"/>
    <property type="match status" value="1"/>
</dbReference>
<keyword evidence="2" id="KW-0103">Bromodomain</keyword>
<dbReference type="InterPro" id="IPR036427">
    <property type="entry name" value="Bromodomain-like_sf"/>
</dbReference>
<keyword evidence="7" id="KW-1185">Reference proteome</keyword>
<dbReference type="GO" id="GO:0000981">
    <property type="term" value="F:DNA-binding transcription factor activity, RNA polymerase II-specific"/>
    <property type="evidence" value="ECO:0007669"/>
    <property type="project" value="TreeGrafter"/>
</dbReference>
<dbReference type="Pfam" id="PF01342">
    <property type="entry name" value="SAND"/>
    <property type="match status" value="1"/>
</dbReference>
<name>A0AAU9ZJE6_PHORO</name>
<dbReference type="SMART" id="SM00297">
    <property type="entry name" value="BROMO"/>
    <property type="match status" value="1"/>
</dbReference>
<dbReference type="InterPro" id="IPR004865">
    <property type="entry name" value="HSR_dom"/>
</dbReference>
<evidence type="ECO:0000313" key="7">
    <source>
        <dbReference type="Proteomes" id="UP001152836"/>
    </source>
</evidence>
<evidence type="ECO:0000259" key="5">
    <source>
        <dbReference type="PROSITE" id="PS51414"/>
    </source>
</evidence>
<gene>
    <name evidence="6" type="primary">unknown_gene_16133</name>
    <name evidence="6" type="ORF">PHOROB_LOCUS8930</name>
</gene>
<dbReference type="SUPFAM" id="SSF63763">
    <property type="entry name" value="SAND domain-like"/>
    <property type="match status" value="1"/>
</dbReference>
<organism evidence="6 7">
    <name type="scientific">Phodopus roborovskii</name>
    <name type="common">Roborovski's desert hamster</name>
    <name type="synonym">Cricetulus roborovskii</name>
    <dbReference type="NCBI Taxonomy" id="109678"/>
    <lineage>
        <taxon>Eukaryota</taxon>
        <taxon>Metazoa</taxon>
        <taxon>Chordata</taxon>
        <taxon>Craniata</taxon>
        <taxon>Vertebrata</taxon>
        <taxon>Euteleostomi</taxon>
        <taxon>Mammalia</taxon>
        <taxon>Eutheria</taxon>
        <taxon>Euarchontoglires</taxon>
        <taxon>Glires</taxon>
        <taxon>Rodentia</taxon>
        <taxon>Myomorpha</taxon>
        <taxon>Muroidea</taxon>
        <taxon>Cricetidae</taxon>
        <taxon>Cricetinae</taxon>
        <taxon>Phodopus</taxon>
    </lineage>
</organism>
<dbReference type="InterPro" id="IPR010919">
    <property type="entry name" value="SAND-like_dom_sf"/>
</dbReference>
<dbReference type="InterPro" id="IPR001487">
    <property type="entry name" value="Bromodomain"/>
</dbReference>
<dbReference type="Proteomes" id="UP001152836">
    <property type="component" value="Unassembled WGS sequence"/>
</dbReference>
<dbReference type="InterPro" id="IPR000770">
    <property type="entry name" value="SAND_dom"/>
</dbReference>
<dbReference type="PANTHER" id="PTHR46386:SF1">
    <property type="entry name" value="NUCLEAR BODY PROTEIN SP140-LIKE PROTEIN"/>
    <property type="match status" value="1"/>
</dbReference>
<dbReference type="Pfam" id="PF03172">
    <property type="entry name" value="HSR"/>
    <property type="match status" value="1"/>
</dbReference>
<dbReference type="GO" id="GO:0005634">
    <property type="term" value="C:nucleus"/>
    <property type="evidence" value="ECO:0007669"/>
    <property type="project" value="InterPro"/>
</dbReference>
<feature type="domain" description="SAND" evidence="4">
    <location>
        <begin position="288"/>
        <end position="369"/>
    </location>
</feature>
<dbReference type="EMBL" id="CALSGD010001444">
    <property type="protein sequence ID" value="CAH6791870.1"/>
    <property type="molecule type" value="Genomic_DNA"/>
</dbReference>
<evidence type="ECO:0000256" key="1">
    <source>
        <dbReference type="ARBA" id="ARBA00022553"/>
    </source>
</evidence>
<dbReference type="Gene3D" id="3.10.390.10">
    <property type="entry name" value="SAND domain-like"/>
    <property type="match status" value="1"/>
</dbReference>
<evidence type="ECO:0000256" key="2">
    <source>
        <dbReference type="ARBA" id="ARBA00023117"/>
    </source>
</evidence>
<dbReference type="PROSITE" id="PS50864">
    <property type="entry name" value="SAND"/>
    <property type="match status" value="1"/>
</dbReference>
<sequence>MEQEDTERRPFERVFLYFKKNKVKISTAIKKPFPFFEFLRDNELITNKMYDDFQDSYSNLVPLQKVVYRALEELEKRLDLVVLRVLFSEENLRAYPDLELILQSFENVLQNKLCSHESDRGDPNSQLSLEQGRDDSSSQQSLTWSPLDPSSSDGQRISERRNATIIQGNQTENHQSTSFQIDNESCELEVQLSNSDPYLEPHSPLPWNEERAEVRSQGTQIYPCSVHLVDIKQEKSLFVSGGEETEARTSHNQEDEVIEKERHGKCLIQNIKIPMNTSFIKGPRIPRQHNVDFSSPELPVTCGIAKGILYKNKFEEGIHVKSIRNAAGEWFALREFEIIGKREQSKNWKQSIRSYGWTLKELIERGALPSPPSRKGKVIIPRPPALPSIAFHLLQKCELLLLTMYCHSKSRFFIHKPKQNKADFPGLKNMWLNKIKYRLEKKAYHSVQRFVEDMRLIFQNHSIFYQVRFNNLGVTVGGLFEKTFKRIFSIEDTSK</sequence>
<comment type="caution">
    <text evidence="6">The sequence shown here is derived from an EMBL/GenBank/DDBJ whole genome shotgun (WGS) entry which is preliminary data.</text>
</comment>
<evidence type="ECO:0000313" key="6">
    <source>
        <dbReference type="EMBL" id="CAH6791870.1"/>
    </source>
</evidence>
<reference evidence="6" key="1">
    <citation type="submission" date="2022-06" db="EMBL/GenBank/DDBJ databases">
        <authorList>
            <person name="Andreotti S."/>
            <person name="Wyler E."/>
        </authorList>
    </citation>
    <scope>NUCLEOTIDE SEQUENCE</scope>
</reference>
<keyword evidence="1" id="KW-0597">Phosphoprotein</keyword>
<dbReference type="PROSITE" id="PS51414">
    <property type="entry name" value="HSR"/>
    <property type="match status" value="1"/>
</dbReference>
<evidence type="ECO:0000256" key="3">
    <source>
        <dbReference type="SAM" id="MobiDB-lite"/>
    </source>
</evidence>